<dbReference type="SUPFAM" id="SSF52540">
    <property type="entry name" value="P-loop containing nucleoside triphosphate hydrolases"/>
    <property type="match status" value="1"/>
</dbReference>
<name>A0ABR1HSW5_9HYPO</name>
<feature type="region of interest" description="Disordered" evidence="2">
    <location>
        <begin position="973"/>
        <end position="992"/>
    </location>
</feature>
<evidence type="ECO:0000256" key="1">
    <source>
        <dbReference type="ARBA" id="ARBA00022737"/>
    </source>
</evidence>
<feature type="compositionally biased region" description="Pro residues" evidence="2">
    <location>
        <begin position="911"/>
        <end position="920"/>
    </location>
</feature>
<evidence type="ECO:0000313" key="6">
    <source>
        <dbReference type="Proteomes" id="UP001498476"/>
    </source>
</evidence>
<evidence type="ECO:0008006" key="7">
    <source>
        <dbReference type="Google" id="ProtNLM"/>
    </source>
</evidence>
<feature type="region of interest" description="Disordered" evidence="2">
    <location>
        <begin position="666"/>
        <end position="711"/>
    </location>
</feature>
<feature type="domain" description="Nephrocystin 3-like N-terminal" evidence="4">
    <location>
        <begin position="217"/>
        <end position="395"/>
    </location>
</feature>
<dbReference type="InterPro" id="IPR027417">
    <property type="entry name" value="P-loop_NTPase"/>
</dbReference>
<evidence type="ECO:0000313" key="5">
    <source>
        <dbReference type="EMBL" id="KAK7424318.1"/>
    </source>
</evidence>
<organism evidence="5 6">
    <name type="scientific">Neonectria punicea</name>
    <dbReference type="NCBI Taxonomy" id="979145"/>
    <lineage>
        <taxon>Eukaryota</taxon>
        <taxon>Fungi</taxon>
        <taxon>Dikarya</taxon>
        <taxon>Ascomycota</taxon>
        <taxon>Pezizomycotina</taxon>
        <taxon>Sordariomycetes</taxon>
        <taxon>Hypocreomycetidae</taxon>
        <taxon>Hypocreales</taxon>
        <taxon>Nectriaceae</taxon>
        <taxon>Neonectria</taxon>
    </lineage>
</organism>
<evidence type="ECO:0000259" key="4">
    <source>
        <dbReference type="Pfam" id="PF24883"/>
    </source>
</evidence>
<dbReference type="Proteomes" id="UP001498476">
    <property type="component" value="Unassembled WGS sequence"/>
</dbReference>
<sequence>MLARSSSSKEGDLKNIVESTAAVIFLGTPHRGSLDVAALGEVVRSVVSSLGMETTPAILNALGLKTTDLERAQEEFSRLWQHYDFRVKTFQEGLHLAKLGKKVVPDYSSLIGDHREHAETLQADHIGMCRYSGIDDPNYRKVGGEIDSIYHSIARLKSQKIPQGRRIRPESLLSVVSSAKPPKATNGSQLDSACLESLWFPAINTRHQSLERPAEQTGLWLFENESYQDWFNNRNQEQHLGLLWLKGKPGTGKSTLMKEAFRRAASEKARSDYRTAAFFFSAKGDELEHSPLGLFRSLLYQLLPVDGENLRRFQDIWDDKDLAKRDVRTSWQAVELTSFFESMFAKQTKKRTIIFVDALDECDSDKIRHMAYFWRRITRSAHAAGAYLSVCLSSRHFPSVTVGNCPEIVTEEHNSHDVATYVDQRFQLGIATQEPHWELLRDAILEKSAGVFLWVVLVVDDVLRNWDDGKDMQYLTRRVKNVPEALETLFSEMLSSLSPETRQVTVRFFQWVILAAKPLRLYEWHHIMAFIRQPVPASLVEWRRSDHFTASDEQLERQIRSISRGFVEVKKTKGDESADQGFEALSVHAGAGSLNFEHGDTRIVQVIHESVRDFFLSNDGFSVLDPGLGIHAIANGHLAIMATCLDYLNITELDALVQARARVARRERTRPGQGSLHDWSESSYSSGSSSRGHVRPGLTHDKSSAPYGKNSVIREKKAPTFEMIRSIPSFPDIDVVRWMETGQSLSNESVSLDLTAGLSPTQFSNASQSQVLEDYPALLSYATFMLFIHARFAEQSRVDLSPIAERLKDKTTWTRWSILREDIPEGTELLEYVAQWRLSSWVAAISNDFKVLDGSPAASPTQFFSESPSADVGYSQFSLPRANPQTDGGRGLQSHLVAQGINQSPHSDGDAPPPLPPPRYLPAVDMPIRPRSYDDRDPATRFDYPFEYDNASFQTNPFEGQSPLQTYPSGPFLKGSYSREASPPRSGHRALRQRASITSFGSAGSFTGIDKSWMREFEQESGFLKKLNIEKSPFVCDCCPEKPRKFDTFEELR</sequence>
<gene>
    <name evidence="5" type="ORF">QQX98_000586</name>
</gene>
<protein>
    <recommendedName>
        <fullName evidence="7">NACHT domain-containing protein</fullName>
    </recommendedName>
</protein>
<dbReference type="PANTHER" id="PTHR10039:SF5">
    <property type="entry name" value="NACHT DOMAIN-CONTAINING PROTEIN"/>
    <property type="match status" value="1"/>
</dbReference>
<proteinExistence type="predicted"/>
<feature type="compositionally biased region" description="Polar residues" evidence="2">
    <location>
        <begin position="875"/>
        <end position="886"/>
    </location>
</feature>
<dbReference type="Pfam" id="PF24537">
    <property type="entry name" value="zf-C2H2_fungi"/>
    <property type="match status" value="1"/>
</dbReference>
<dbReference type="InterPro" id="IPR056884">
    <property type="entry name" value="NPHP3-like_N"/>
</dbReference>
<feature type="region of interest" description="Disordered" evidence="2">
    <location>
        <begin position="862"/>
        <end position="936"/>
    </location>
</feature>
<dbReference type="EMBL" id="JAZAVJ010000005">
    <property type="protein sequence ID" value="KAK7424318.1"/>
    <property type="molecule type" value="Genomic_DNA"/>
</dbReference>
<evidence type="ECO:0000259" key="3">
    <source>
        <dbReference type="Pfam" id="PF24537"/>
    </source>
</evidence>
<comment type="caution">
    <text evidence="5">The sequence shown here is derived from an EMBL/GenBank/DDBJ whole genome shotgun (WGS) entry which is preliminary data.</text>
</comment>
<feature type="compositionally biased region" description="Low complexity" evidence="2">
    <location>
        <begin position="681"/>
        <end position="690"/>
    </location>
</feature>
<dbReference type="Gene3D" id="3.40.50.300">
    <property type="entry name" value="P-loop containing nucleotide triphosphate hydrolases"/>
    <property type="match status" value="1"/>
</dbReference>
<dbReference type="PANTHER" id="PTHR10039">
    <property type="entry name" value="AMELOGENIN"/>
    <property type="match status" value="1"/>
</dbReference>
<dbReference type="InterPro" id="IPR057026">
    <property type="entry name" value="Znf-C2H2_ascomycetes"/>
</dbReference>
<dbReference type="Pfam" id="PF24883">
    <property type="entry name" value="NPHP3_N"/>
    <property type="match status" value="1"/>
</dbReference>
<accession>A0ABR1HSW5</accession>
<evidence type="ECO:0000256" key="2">
    <source>
        <dbReference type="SAM" id="MobiDB-lite"/>
    </source>
</evidence>
<feature type="domain" description="C2H2-type zinc finger ascomycetes" evidence="3">
    <location>
        <begin position="1032"/>
        <end position="1053"/>
    </location>
</feature>
<keyword evidence="6" id="KW-1185">Reference proteome</keyword>
<reference evidence="5 6" key="1">
    <citation type="journal article" date="2025" name="Microbiol. Resour. Announc.">
        <title>Draft genome sequences for Neonectria magnoliae and Neonectria punicea, canker pathogens of Liriodendron tulipifera and Acer saccharum in West Virginia.</title>
        <authorList>
            <person name="Petronek H.M."/>
            <person name="Kasson M.T."/>
            <person name="Metheny A.M."/>
            <person name="Stauder C.M."/>
            <person name="Lovett B."/>
            <person name="Lynch S.C."/>
            <person name="Garnas J.R."/>
            <person name="Kasson L.R."/>
            <person name="Stajich J.E."/>
        </authorList>
    </citation>
    <scope>NUCLEOTIDE SEQUENCE [LARGE SCALE GENOMIC DNA]</scope>
    <source>
        <strain evidence="5 6">NRRL 64653</strain>
    </source>
</reference>
<keyword evidence="1" id="KW-0677">Repeat</keyword>